<dbReference type="SMART" id="SM00900">
    <property type="entry name" value="FMN_bind"/>
    <property type="match status" value="1"/>
</dbReference>
<comment type="similarity">
    <text evidence="6">Belongs to the RnfG family.</text>
</comment>
<name>A0A4R1N529_9FIRM</name>
<reference evidence="9 10" key="1">
    <citation type="submission" date="2019-03" db="EMBL/GenBank/DDBJ databases">
        <title>Genomic Encyclopedia of Type Strains, Phase IV (KMG-IV): sequencing the most valuable type-strain genomes for metagenomic binning, comparative biology and taxonomic classification.</title>
        <authorList>
            <person name="Goeker M."/>
        </authorList>
    </citation>
    <scope>NUCLEOTIDE SEQUENCE [LARGE SCALE GENOMIC DNA]</scope>
    <source>
        <strain evidence="9 10">DSM 24176</strain>
    </source>
</reference>
<evidence type="ECO:0000256" key="5">
    <source>
        <dbReference type="ARBA" id="ARBA00022982"/>
    </source>
</evidence>
<evidence type="ECO:0000256" key="1">
    <source>
        <dbReference type="ARBA" id="ARBA00022448"/>
    </source>
</evidence>
<dbReference type="EC" id="7.-.-.-" evidence="6"/>
<keyword evidence="2 6" id="KW-0597">Phosphoprotein</keyword>
<evidence type="ECO:0000256" key="6">
    <source>
        <dbReference type="HAMAP-Rule" id="MF_00479"/>
    </source>
</evidence>
<keyword evidence="6 7" id="KW-0472">Membrane</keyword>
<protein>
    <recommendedName>
        <fullName evidence="6">Ion-translocating oxidoreductase complex subunit G</fullName>
        <ecNumber evidence="6">7.-.-.-</ecNumber>
    </recommendedName>
    <alternativeName>
        <fullName evidence="6">Rnf electron transport complex subunit G</fullName>
    </alternativeName>
</protein>
<dbReference type="AlphaFoldDB" id="A0A4R1N529"/>
<dbReference type="InterPro" id="IPR007329">
    <property type="entry name" value="FMN-bd"/>
</dbReference>
<comment type="function">
    <text evidence="6">Part of a membrane-bound complex that couples electron transfer with translocation of ions across the membrane.</text>
</comment>
<dbReference type="PANTHER" id="PTHR36118:SF1">
    <property type="entry name" value="ION-TRANSLOCATING OXIDOREDUCTASE COMPLEX SUBUNIT G"/>
    <property type="match status" value="1"/>
</dbReference>
<keyword evidence="6" id="KW-1278">Translocase</keyword>
<comment type="subcellular location">
    <subcellularLocation>
        <location evidence="6">Cell membrane</location>
        <topology evidence="6">Single-pass membrane protein</topology>
    </subcellularLocation>
</comment>
<dbReference type="Proteomes" id="UP000294545">
    <property type="component" value="Unassembled WGS sequence"/>
</dbReference>
<gene>
    <name evidence="6" type="primary">rnfG</name>
    <name evidence="9" type="ORF">EDC19_0496</name>
</gene>
<evidence type="ECO:0000256" key="4">
    <source>
        <dbReference type="ARBA" id="ARBA00022643"/>
    </source>
</evidence>
<dbReference type="EMBL" id="SMGQ01000011">
    <property type="protein sequence ID" value="TCK98079.1"/>
    <property type="molecule type" value="Genomic_DNA"/>
</dbReference>
<dbReference type="HAMAP" id="MF_00479">
    <property type="entry name" value="RsxG_RnfG"/>
    <property type="match status" value="1"/>
</dbReference>
<dbReference type="InterPro" id="IPR010209">
    <property type="entry name" value="Ion_transpt_RnfG/RsxG"/>
</dbReference>
<proteinExistence type="inferred from homology"/>
<dbReference type="GO" id="GO:0022900">
    <property type="term" value="P:electron transport chain"/>
    <property type="evidence" value="ECO:0007669"/>
    <property type="project" value="UniProtKB-UniRule"/>
</dbReference>
<evidence type="ECO:0000256" key="2">
    <source>
        <dbReference type="ARBA" id="ARBA00022553"/>
    </source>
</evidence>
<evidence type="ECO:0000256" key="7">
    <source>
        <dbReference type="SAM" id="Phobius"/>
    </source>
</evidence>
<feature type="modified residue" description="FMN phosphoryl threonine" evidence="6">
    <location>
        <position position="165"/>
    </location>
</feature>
<dbReference type="Pfam" id="PF04205">
    <property type="entry name" value="FMN_bind"/>
    <property type="match status" value="1"/>
</dbReference>
<keyword evidence="6 7" id="KW-0812">Transmembrane</keyword>
<keyword evidence="1 6" id="KW-0813">Transport</keyword>
<evidence type="ECO:0000313" key="9">
    <source>
        <dbReference type="EMBL" id="TCK98079.1"/>
    </source>
</evidence>
<comment type="cofactor">
    <cofactor evidence="6">
        <name>FMN</name>
        <dbReference type="ChEBI" id="CHEBI:58210"/>
    </cofactor>
</comment>
<organism evidence="9 10">
    <name type="scientific">Natranaerovirga hydrolytica</name>
    <dbReference type="NCBI Taxonomy" id="680378"/>
    <lineage>
        <taxon>Bacteria</taxon>
        <taxon>Bacillati</taxon>
        <taxon>Bacillota</taxon>
        <taxon>Clostridia</taxon>
        <taxon>Lachnospirales</taxon>
        <taxon>Natranaerovirgaceae</taxon>
        <taxon>Natranaerovirga</taxon>
    </lineage>
</organism>
<dbReference type="PIRSF" id="PIRSF006091">
    <property type="entry name" value="E_trnsport_RnfG"/>
    <property type="match status" value="1"/>
</dbReference>
<keyword evidence="6 7" id="KW-1133">Transmembrane helix</keyword>
<dbReference type="GO" id="GO:0005886">
    <property type="term" value="C:plasma membrane"/>
    <property type="evidence" value="ECO:0007669"/>
    <property type="project" value="UniProtKB-SubCell"/>
</dbReference>
<evidence type="ECO:0000256" key="3">
    <source>
        <dbReference type="ARBA" id="ARBA00022630"/>
    </source>
</evidence>
<comment type="caution">
    <text evidence="9">The sequence shown here is derived from an EMBL/GenBank/DDBJ whole genome shotgun (WGS) entry which is preliminary data.</text>
</comment>
<dbReference type="PANTHER" id="PTHR36118">
    <property type="entry name" value="ION-TRANSLOCATING OXIDOREDUCTASE COMPLEX SUBUNIT G"/>
    <property type="match status" value="1"/>
</dbReference>
<keyword evidence="5 6" id="KW-0249">Electron transport</keyword>
<keyword evidence="6" id="KW-1003">Cell membrane</keyword>
<dbReference type="RefSeq" id="WP_132280000.1">
    <property type="nucleotide sequence ID" value="NZ_SMGQ01000011.1"/>
</dbReference>
<evidence type="ECO:0000313" key="10">
    <source>
        <dbReference type="Proteomes" id="UP000294545"/>
    </source>
</evidence>
<dbReference type="GO" id="GO:0010181">
    <property type="term" value="F:FMN binding"/>
    <property type="evidence" value="ECO:0007669"/>
    <property type="project" value="InterPro"/>
</dbReference>
<keyword evidence="3 6" id="KW-0285">Flavoprotein</keyword>
<evidence type="ECO:0000259" key="8">
    <source>
        <dbReference type="SMART" id="SM00900"/>
    </source>
</evidence>
<dbReference type="NCBIfam" id="TIGR01947">
    <property type="entry name" value="rnfG"/>
    <property type="match status" value="1"/>
</dbReference>
<feature type="transmembrane region" description="Helical" evidence="7">
    <location>
        <begin position="7"/>
        <end position="28"/>
    </location>
</feature>
<sequence>MKQNRIILNALILFAITIIAGGLLGFVYEVTKEPIAHQLALAEFAALEEVAGDVDTFEEIEEIFEDEEGPVLIQQITQSIKDGEVIGYNFVVTTSRAYDGTMTVAVGIGIDGMTNGISIINHTETPGLGSRITDEDFKNQFKDREALEFAIDSGDNPVDSISSATVSTNAVIGAVNRAVDYYHEHLKEAQ</sequence>
<keyword evidence="10" id="KW-1185">Reference proteome</keyword>
<feature type="domain" description="FMN-binding" evidence="8">
    <location>
        <begin position="97"/>
        <end position="182"/>
    </location>
</feature>
<dbReference type="OrthoDB" id="9787579at2"/>
<dbReference type="GO" id="GO:0009055">
    <property type="term" value="F:electron transfer activity"/>
    <property type="evidence" value="ECO:0007669"/>
    <property type="project" value="InterPro"/>
</dbReference>
<comment type="subunit">
    <text evidence="6">The complex is composed of six subunits: RnfA, RnfB, RnfC, RnfD, RnfE and RnfG.</text>
</comment>
<keyword evidence="4 6" id="KW-0288">FMN</keyword>
<accession>A0A4R1N529</accession>